<reference evidence="1 2" key="1">
    <citation type="submission" date="2009-12" db="EMBL/GenBank/DDBJ databases">
        <title>Genome Sequence of Prevotella buccalis ATCC 35310.</title>
        <authorList>
            <person name="Durkin A.S."/>
            <person name="Madupu R."/>
            <person name="Torralba M."/>
            <person name="Methe B."/>
            <person name="Sutton G."/>
            <person name="Strausberg R.L."/>
            <person name="Nelson K.E."/>
        </authorList>
    </citation>
    <scope>NUCLEOTIDE SEQUENCE [LARGE SCALE GENOMIC DNA]</scope>
    <source>
        <strain evidence="1 2">ATCC 35310</strain>
    </source>
</reference>
<sequence>MRYFGDICRRQGEERKYGSIGEVIVKKISHTNRLLPMNNSGGEAKRYRVRLNLRLTPKS</sequence>
<evidence type="ECO:0000313" key="1">
    <source>
        <dbReference type="EMBL" id="EFA91808.1"/>
    </source>
</evidence>
<dbReference type="EMBL" id="ADEG01000068">
    <property type="protein sequence ID" value="EFA91808.1"/>
    <property type="molecule type" value="Genomic_DNA"/>
</dbReference>
<gene>
    <name evidence="1" type="ORF">HMPREF0650_1844</name>
</gene>
<keyword evidence="2" id="KW-1185">Reference proteome</keyword>
<protein>
    <submittedName>
        <fullName evidence="1">Uncharacterized protein</fullName>
    </submittedName>
</protein>
<dbReference type="AlphaFoldDB" id="D1W6K3"/>
<evidence type="ECO:0000313" key="2">
    <source>
        <dbReference type="Proteomes" id="UP000005283"/>
    </source>
</evidence>
<name>D1W6K3_9BACT</name>
<dbReference type="Proteomes" id="UP000005283">
    <property type="component" value="Unassembled WGS sequence"/>
</dbReference>
<proteinExistence type="predicted"/>
<organism evidence="1 2">
    <name type="scientific">Hoylesella buccalis ATCC 35310</name>
    <dbReference type="NCBI Taxonomy" id="679190"/>
    <lineage>
        <taxon>Bacteria</taxon>
        <taxon>Pseudomonadati</taxon>
        <taxon>Bacteroidota</taxon>
        <taxon>Bacteroidia</taxon>
        <taxon>Bacteroidales</taxon>
        <taxon>Prevotellaceae</taxon>
        <taxon>Hoylesella</taxon>
    </lineage>
</organism>
<comment type="caution">
    <text evidence="1">The sequence shown here is derived from an EMBL/GenBank/DDBJ whole genome shotgun (WGS) entry which is preliminary data.</text>
</comment>
<accession>D1W6K3</accession>